<keyword evidence="5 8" id="KW-0812">Transmembrane</keyword>
<keyword evidence="4 10" id="KW-0808">Transferase</keyword>
<feature type="transmembrane region" description="Helical" evidence="8">
    <location>
        <begin position="369"/>
        <end position="388"/>
    </location>
</feature>
<feature type="transmembrane region" description="Helical" evidence="8">
    <location>
        <begin position="149"/>
        <end position="166"/>
    </location>
</feature>
<dbReference type="GO" id="GO:0016763">
    <property type="term" value="F:pentosyltransferase activity"/>
    <property type="evidence" value="ECO:0007669"/>
    <property type="project" value="TreeGrafter"/>
</dbReference>
<dbReference type="AlphaFoldDB" id="A0A8G2BLD9"/>
<feature type="transmembrane region" description="Helical" evidence="8">
    <location>
        <begin position="99"/>
        <end position="117"/>
    </location>
</feature>
<comment type="subcellular location">
    <subcellularLocation>
        <location evidence="1">Cell membrane</location>
        <topology evidence="1">Multi-pass membrane protein</topology>
    </subcellularLocation>
</comment>
<feature type="transmembrane region" description="Helical" evidence="8">
    <location>
        <begin position="282"/>
        <end position="304"/>
    </location>
</feature>
<keyword evidence="7 8" id="KW-0472">Membrane</keyword>
<gene>
    <name evidence="10" type="ORF">SAMN05660686_02853</name>
</gene>
<evidence type="ECO:0000256" key="4">
    <source>
        <dbReference type="ARBA" id="ARBA00022679"/>
    </source>
</evidence>
<accession>A0A8G2BLD9</accession>
<dbReference type="PANTHER" id="PTHR33908">
    <property type="entry name" value="MANNOSYLTRANSFERASE YKCB-RELATED"/>
    <property type="match status" value="1"/>
</dbReference>
<dbReference type="GO" id="GO:0005886">
    <property type="term" value="C:plasma membrane"/>
    <property type="evidence" value="ECO:0007669"/>
    <property type="project" value="UniProtKB-SubCell"/>
</dbReference>
<feature type="transmembrane region" description="Helical" evidence="8">
    <location>
        <begin position="426"/>
        <end position="448"/>
    </location>
</feature>
<reference evidence="10 11" key="1">
    <citation type="submission" date="2016-10" db="EMBL/GenBank/DDBJ databases">
        <authorList>
            <person name="Varghese N."/>
            <person name="Submissions S."/>
        </authorList>
    </citation>
    <scope>NUCLEOTIDE SEQUENCE [LARGE SCALE GENOMIC DNA]</scope>
    <source>
        <strain evidence="10 11">DSM 18839</strain>
    </source>
</reference>
<keyword evidence="2" id="KW-1003">Cell membrane</keyword>
<proteinExistence type="predicted"/>
<evidence type="ECO:0000259" key="9">
    <source>
        <dbReference type="Pfam" id="PF13231"/>
    </source>
</evidence>
<dbReference type="OrthoDB" id="9810951at2"/>
<feature type="domain" description="Glycosyltransferase RgtA/B/C/D-like" evidence="9">
    <location>
        <begin position="71"/>
        <end position="242"/>
    </location>
</feature>
<evidence type="ECO:0000256" key="8">
    <source>
        <dbReference type="SAM" id="Phobius"/>
    </source>
</evidence>
<evidence type="ECO:0000256" key="2">
    <source>
        <dbReference type="ARBA" id="ARBA00022475"/>
    </source>
</evidence>
<evidence type="ECO:0000256" key="7">
    <source>
        <dbReference type="ARBA" id="ARBA00023136"/>
    </source>
</evidence>
<feature type="transmembrane region" description="Helical" evidence="8">
    <location>
        <begin position="16"/>
        <end position="35"/>
    </location>
</feature>
<sequence length="559" mass="58953">MMPDVPQAPNALSPRQWLLVLVIAVAALMPGIFQIPAMDRDEARYAQASRQMLESGDLVDIRFQDVPRHVKPVGTYWLQAASAQILGGGPQAGIWTYRMPSLLAAIGIVAMTAWLAARLGGATAGVAAGIVMALALITGVEARTAKTDALLVAAILAAQIALHRIATHPDRPDGFFGGGLRSPAAFWLFHGIGLLIKGPIITLVVGTTIAAWCLWNRDRELLRRLYWLPGVALTLAVVAPWVVAITLKVGPGFLQEAIGHALLGKVARGDDSHGAPPGYHSLFFLLVFWPGTALAAGGAMLAWTRRISPDIRFLICWIVPTFVVFEAVATKLPHYTFPAYPAMAVLAGLFLAGGTGLIAGGKGRIAQRVLGAIAVLVSLAVAAVPVAAKIHLTGTVTPATIAATGVGLVVVVLMIRFLAELSLARLVQLAVGVCVFYGLTFAVVAPSLDRLWIARSLQPVIARAGSCETGPLVTAGFSEPSMVFVHGTDIRLSDATGALDILAANPICAVAVVERRQRDDFLAGVDALGLKVEAMGEVSGLNYSRGREIDITVYRVVTQ</sequence>
<feature type="transmembrane region" description="Helical" evidence="8">
    <location>
        <begin position="311"/>
        <end position="329"/>
    </location>
</feature>
<protein>
    <submittedName>
        <fullName evidence="10">4-amino-4-deoxy-L-arabinose transferase</fullName>
    </submittedName>
</protein>
<evidence type="ECO:0000256" key="5">
    <source>
        <dbReference type="ARBA" id="ARBA00022692"/>
    </source>
</evidence>
<dbReference type="InterPro" id="IPR050297">
    <property type="entry name" value="LipidA_mod_glycosyltrf_83"/>
</dbReference>
<dbReference type="GO" id="GO:0009103">
    <property type="term" value="P:lipopolysaccharide biosynthetic process"/>
    <property type="evidence" value="ECO:0007669"/>
    <property type="project" value="TreeGrafter"/>
</dbReference>
<name>A0A8G2BLD9_9PROT</name>
<feature type="transmembrane region" description="Helical" evidence="8">
    <location>
        <begin position="186"/>
        <end position="214"/>
    </location>
</feature>
<evidence type="ECO:0000313" key="10">
    <source>
        <dbReference type="EMBL" id="SDF94676.1"/>
    </source>
</evidence>
<feature type="transmembrane region" description="Helical" evidence="8">
    <location>
        <begin position="123"/>
        <end position="142"/>
    </location>
</feature>
<evidence type="ECO:0000256" key="3">
    <source>
        <dbReference type="ARBA" id="ARBA00022676"/>
    </source>
</evidence>
<dbReference type="GO" id="GO:0010041">
    <property type="term" value="P:response to iron(III) ion"/>
    <property type="evidence" value="ECO:0007669"/>
    <property type="project" value="TreeGrafter"/>
</dbReference>
<evidence type="ECO:0000256" key="1">
    <source>
        <dbReference type="ARBA" id="ARBA00004651"/>
    </source>
</evidence>
<dbReference type="InterPro" id="IPR038731">
    <property type="entry name" value="RgtA/B/C-like"/>
</dbReference>
<keyword evidence="6 8" id="KW-1133">Transmembrane helix</keyword>
<organism evidence="10 11">
    <name type="scientific">Thalassobaculum litoreum DSM 18839</name>
    <dbReference type="NCBI Taxonomy" id="1123362"/>
    <lineage>
        <taxon>Bacteria</taxon>
        <taxon>Pseudomonadati</taxon>
        <taxon>Pseudomonadota</taxon>
        <taxon>Alphaproteobacteria</taxon>
        <taxon>Rhodospirillales</taxon>
        <taxon>Thalassobaculaceae</taxon>
        <taxon>Thalassobaculum</taxon>
    </lineage>
</organism>
<evidence type="ECO:0000313" key="11">
    <source>
        <dbReference type="Proteomes" id="UP000198615"/>
    </source>
</evidence>
<dbReference type="EMBL" id="FNBW01000008">
    <property type="protein sequence ID" value="SDF94676.1"/>
    <property type="molecule type" value="Genomic_DNA"/>
</dbReference>
<keyword evidence="3" id="KW-0328">Glycosyltransferase</keyword>
<dbReference type="Pfam" id="PF13231">
    <property type="entry name" value="PMT_2"/>
    <property type="match status" value="1"/>
</dbReference>
<evidence type="ECO:0000256" key="6">
    <source>
        <dbReference type="ARBA" id="ARBA00022989"/>
    </source>
</evidence>
<feature type="transmembrane region" description="Helical" evidence="8">
    <location>
        <begin position="335"/>
        <end position="357"/>
    </location>
</feature>
<feature type="transmembrane region" description="Helical" evidence="8">
    <location>
        <begin position="400"/>
        <end position="419"/>
    </location>
</feature>
<keyword evidence="11" id="KW-1185">Reference proteome</keyword>
<comment type="caution">
    <text evidence="10">The sequence shown here is derived from an EMBL/GenBank/DDBJ whole genome shotgun (WGS) entry which is preliminary data.</text>
</comment>
<dbReference type="Proteomes" id="UP000198615">
    <property type="component" value="Unassembled WGS sequence"/>
</dbReference>
<dbReference type="PANTHER" id="PTHR33908:SF3">
    <property type="entry name" value="UNDECAPRENYL PHOSPHATE-ALPHA-4-AMINO-4-DEOXY-L-ARABINOSE ARABINOSYL TRANSFERASE"/>
    <property type="match status" value="1"/>
</dbReference>
<feature type="transmembrane region" description="Helical" evidence="8">
    <location>
        <begin position="226"/>
        <end position="247"/>
    </location>
</feature>